<dbReference type="SMART" id="SM00248">
    <property type="entry name" value="ANK"/>
    <property type="match status" value="2"/>
</dbReference>
<dbReference type="SUPFAM" id="SSF48403">
    <property type="entry name" value="Ankyrin repeat"/>
    <property type="match status" value="1"/>
</dbReference>
<organism evidence="4">
    <name type="scientific">Pundamilia nyererei</name>
    <dbReference type="NCBI Taxonomy" id="303518"/>
    <lineage>
        <taxon>Eukaryota</taxon>
        <taxon>Metazoa</taxon>
        <taxon>Chordata</taxon>
        <taxon>Craniata</taxon>
        <taxon>Vertebrata</taxon>
        <taxon>Euteleostomi</taxon>
        <taxon>Actinopterygii</taxon>
        <taxon>Neopterygii</taxon>
        <taxon>Teleostei</taxon>
        <taxon>Neoteleostei</taxon>
        <taxon>Acanthomorphata</taxon>
        <taxon>Ovalentaria</taxon>
        <taxon>Cichlomorphae</taxon>
        <taxon>Cichliformes</taxon>
        <taxon>Cichlidae</taxon>
        <taxon>African cichlids</taxon>
        <taxon>Pseudocrenilabrinae</taxon>
        <taxon>Haplochromini</taxon>
        <taxon>Pundamilia</taxon>
    </lineage>
</organism>
<keyword evidence="1" id="KW-0677">Repeat</keyword>
<dbReference type="InterPro" id="IPR002110">
    <property type="entry name" value="Ankyrin_rpt"/>
</dbReference>
<feature type="repeat" description="ANK" evidence="3">
    <location>
        <begin position="42"/>
        <end position="74"/>
    </location>
</feature>
<dbReference type="InterPro" id="IPR036770">
    <property type="entry name" value="Ankyrin_rpt-contain_sf"/>
</dbReference>
<evidence type="ECO:0000256" key="2">
    <source>
        <dbReference type="ARBA" id="ARBA00023043"/>
    </source>
</evidence>
<dbReference type="PROSITE" id="PS50088">
    <property type="entry name" value="ANK_REPEAT"/>
    <property type="match status" value="2"/>
</dbReference>
<dbReference type="PROSITE" id="PS50297">
    <property type="entry name" value="ANK_REP_REGION"/>
    <property type="match status" value="1"/>
</dbReference>
<dbReference type="PANTHER" id="PTHR24171">
    <property type="entry name" value="ANKYRIN REPEAT DOMAIN-CONTAINING PROTEIN 39-RELATED"/>
    <property type="match status" value="1"/>
</dbReference>
<accession>A0A3B4HCG7</accession>
<keyword evidence="2 3" id="KW-0040">ANK repeat</keyword>
<reference evidence="4" key="1">
    <citation type="submission" date="2023-09" db="UniProtKB">
        <authorList>
            <consortium name="Ensembl"/>
        </authorList>
    </citation>
    <scope>IDENTIFICATION</scope>
</reference>
<dbReference type="Ensembl" id="ENSPNYT00000032244.1">
    <property type="protein sequence ID" value="ENSPNYP00000031491.1"/>
    <property type="gene ID" value="ENSPNYG00000023748.1"/>
</dbReference>
<dbReference type="Pfam" id="PF12796">
    <property type="entry name" value="Ank_2"/>
    <property type="match status" value="1"/>
</dbReference>
<dbReference type="Gene3D" id="1.25.40.20">
    <property type="entry name" value="Ankyrin repeat-containing domain"/>
    <property type="match status" value="1"/>
</dbReference>
<sequence length="260" mass="29109">MFVLLHHLLFTIKRTPPPLFFPDSIVLSIDVNGVYPCRKWKDYITPLIAAVVNDKRAICSYLLDQGADPNIPSQLQRTPLQFAAIEGRKEIVENLISAGAVVTLPPINDPQWLINSKKISQIINDLASNGDQVYSQIRHFLDMEIAVVEKTFAFLQDVFAAFNSGKLSEDPRLHLTMIEILFTVTGRGKDKYCQACIKWLKETGNVNTYNAGAARRFPNIPKTHVGRAVESLNAVSQVSQNQASDCCKCQISFNFINLKT</sequence>
<evidence type="ECO:0000256" key="3">
    <source>
        <dbReference type="PROSITE-ProRule" id="PRU00023"/>
    </source>
</evidence>
<protein>
    <submittedName>
        <fullName evidence="4">Uncharacterized protein</fullName>
    </submittedName>
</protein>
<dbReference type="AlphaFoldDB" id="A0A3B4HCG7"/>
<evidence type="ECO:0000313" key="4">
    <source>
        <dbReference type="Ensembl" id="ENSPNYP00000031491.1"/>
    </source>
</evidence>
<evidence type="ECO:0000256" key="1">
    <source>
        <dbReference type="ARBA" id="ARBA00022737"/>
    </source>
</evidence>
<name>A0A3B4HCG7_9CICH</name>
<feature type="repeat" description="ANK" evidence="3">
    <location>
        <begin position="75"/>
        <end position="100"/>
    </location>
</feature>
<proteinExistence type="predicted"/>
<dbReference type="GeneTree" id="ENSGT00650000094787"/>
<dbReference type="STRING" id="303518.ENSPNYP00000031491"/>